<dbReference type="Gene3D" id="3.40.50.300">
    <property type="entry name" value="P-loop containing nucleotide triphosphate hydrolases"/>
    <property type="match status" value="1"/>
</dbReference>
<dbReference type="GO" id="GO:0016301">
    <property type="term" value="F:kinase activity"/>
    <property type="evidence" value="ECO:0007669"/>
    <property type="project" value="UniProtKB-KW"/>
</dbReference>
<evidence type="ECO:0000313" key="13">
    <source>
        <dbReference type="Proteomes" id="UP001221763"/>
    </source>
</evidence>
<keyword evidence="4 10" id="KW-0808">Transferase</keyword>
<evidence type="ECO:0000256" key="5">
    <source>
        <dbReference type="ARBA" id="ARBA00022727"/>
    </source>
</evidence>
<dbReference type="InterPro" id="IPR027417">
    <property type="entry name" value="P-loop_NTPase"/>
</dbReference>
<evidence type="ECO:0000256" key="7">
    <source>
        <dbReference type="ARBA" id="ARBA00022777"/>
    </source>
</evidence>
<gene>
    <name evidence="10" type="primary">tmk</name>
    <name evidence="12" type="ORF">M8044_000172</name>
</gene>
<evidence type="ECO:0000256" key="8">
    <source>
        <dbReference type="ARBA" id="ARBA00022840"/>
    </source>
</evidence>
<accession>A0ABT5LB92</accession>
<evidence type="ECO:0000256" key="9">
    <source>
        <dbReference type="ARBA" id="ARBA00048743"/>
    </source>
</evidence>
<evidence type="ECO:0000256" key="2">
    <source>
        <dbReference type="ARBA" id="ARBA00012980"/>
    </source>
</evidence>
<dbReference type="EC" id="2.7.4.9" evidence="2 10"/>
<dbReference type="Pfam" id="PF02223">
    <property type="entry name" value="Thymidylate_kin"/>
    <property type="match status" value="1"/>
</dbReference>
<dbReference type="CDD" id="cd01672">
    <property type="entry name" value="TMPK"/>
    <property type="match status" value="1"/>
</dbReference>
<dbReference type="InterPro" id="IPR018095">
    <property type="entry name" value="Thymidylate_kin_CS"/>
</dbReference>
<evidence type="ECO:0000256" key="3">
    <source>
        <dbReference type="ARBA" id="ARBA00017144"/>
    </source>
</evidence>
<comment type="caution">
    <text evidence="12">The sequence shown here is derived from an EMBL/GenBank/DDBJ whole genome shotgun (WGS) entry which is preliminary data.</text>
</comment>
<evidence type="ECO:0000256" key="4">
    <source>
        <dbReference type="ARBA" id="ARBA00022679"/>
    </source>
</evidence>
<dbReference type="EMBL" id="JANHJP010000003">
    <property type="protein sequence ID" value="MDC9031953.1"/>
    <property type="molecule type" value="Genomic_DNA"/>
</dbReference>
<feature type="domain" description="Thymidylate kinase-like" evidence="11">
    <location>
        <begin position="5"/>
        <end position="192"/>
    </location>
</feature>
<evidence type="ECO:0000313" key="12">
    <source>
        <dbReference type="EMBL" id="MDC9031953.1"/>
    </source>
</evidence>
<evidence type="ECO:0000256" key="10">
    <source>
        <dbReference type="HAMAP-Rule" id="MF_00165"/>
    </source>
</evidence>
<proteinExistence type="inferred from homology"/>
<reference evidence="12 13" key="1">
    <citation type="journal article" date="2023" name="Plant">
        <title>Draft Genome Sequence Resource of CBPPT1, a 'Candidatus Phytoplasma trifolii'-Related Strain Associated with Potato Purple Top Disease in the Columbia Basin, U.S.A.</title>
        <authorList>
            <person name="Wei W."/>
            <person name="Shao J."/>
            <person name="Bottner-Parker K.D."/>
            <person name="Zhao Y."/>
        </authorList>
    </citation>
    <scope>NUCLEOTIDE SEQUENCE [LARGE SCALE GENOMIC DNA]</scope>
    <source>
        <strain evidence="12 13">CBPPT1</strain>
    </source>
</reference>
<organism evidence="12 13">
    <name type="scientific">Columbia Basin potato purple top phytoplasma</name>
    <dbReference type="NCBI Taxonomy" id="307134"/>
    <lineage>
        <taxon>Bacteria</taxon>
        <taxon>Bacillati</taxon>
        <taxon>Mycoplasmatota</taxon>
        <taxon>Mollicutes</taxon>
        <taxon>Acholeplasmatales</taxon>
        <taxon>Acholeplasmataceae</taxon>
        <taxon>Candidatus Phytoplasma</taxon>
        <taxon>16SrVI (Clover proliferation group)</taxon>
    </lineage>
</organism>
<dbReference type="Proteomes" id="UP001221763">
    <property type="component" value="Unassembled WGS sequence"/>
</dbReference>
<sequence length="207" mass="24576">MFISFEGCEGTGKTTLSRFLFKKMSEKYSVLLTKEPGGCLFNIEIRKILMKYYKRIDFYTEALLYAADRTEHLRQVIIPALKENKIVICDRYLDSSMAYQGYARKLGIDFIKQINLLAMQYLPKITLYLDLNPIVGLQRLKTKRQNKIEYFDLQPDNFHEEVRKGYLELCNQYPDRIYKIDATLPLDKIQEIIEQKIDQIIEKKYEK</sequence>
<evidence type="ECO:0000256" key="6">
    <source>
        <dbReference type="ARBA" id="ARBA00022741"/>
    </source>
</evidence>
<dbReference type="InterPro" id="IPR018094">
    <property type="entry name" value="Thymidylate_kinase"/>
</dbReference>
<name>A0ABT5LB92_9MOLU</name>
<comment type="catalytic activity">
    <reaction evidence="9 10">
        <text>dTMP + ATP = dTDP + ADP</text>
        <dbReference type="Rhea" id="RHEA:13517"/>
        <dbReference type="ChEBI" id="CHEBI:30616"/>
        <dbReference type="ChEBI" id="CHEBI:58369"/>
        <dbReference type="ChEBI" id="CHEBI:63528"/>
        <dbReference type="ChEBI" id="CHEBI:456216"/>
        <dbReference type="EC" id="2.7.4.9"/>
    </reaction>
</comment>
<protein>
    <recommendedName>
        <fullName evidence="3 10">Thymidylate kinase</fullName>
        <ecNumber evidence="2 10">2.7.4.9</ecNumber>
    </recommendedName>
    <alternativeName>
        <fullName evidence="10">dTMP kinase</fullName>
    </alternativeName>
</protein>
<dbReference type="HAMAP" id="MF_00165">
    <property type="entry name" value="Thymidylate_kinase"/>
    <property type="match status" value="1"/>
</dbReference>
<dbReference type="PANTHER" id="PTHR10344">
    <property type="entry name" value="THYMIDYLATE KINASE"/>
    <property type="match status" value="1"/>
</dbReference>
<dbReference type="InterPro" id="IPR039430">
    <property type="entry name" value="Thymidylate_kin-like_dom"/>
</dbReference>
<keyword evidence="5 10" id="KW-0545">Nucleotide biosynthesis</keyword>
<dbReference type="PROSITE" id="PS01331">
    <property type="entry name" value="THYMIDYLATE_KINASE"/>
    <property type="match status" value="1"/>
</dbReference>
<keyword evidence="7 10" id="KW-0418">Kinase</keyword>
<dbReference type="SUPFAM" id="SSF52540">
    <property type="entry name" value="P-loop containing nucleoside triphosphate hydrolases"/>
    <property type="match status" value="1"/>
</dbReference>
<evidence type="ECO:0000259" key="11">
    <source>
        <dbReference type="Pfam" id="PF02223"/>
    </source>
</evidence>
<feature type="binding site" evidence="10">
    <location>
        <begin position="7"/>
        <end position="14"/>
    </location>
    <ligand>
        <name>ATP</name>
        <dbReference type="ChEBI" id="CHEBI:30616"/>
    </ligand>
</feature>
<evidence type="ECO:0000256" key="1">
    <source>
        <dbReference type="ARBA" id="ARBA00009776"/>
    </source>
</evidence>
<comment type="function">
    <text evidence="10">Phosphorylation of dTMP to form dTDP in both de novo and salvage pathways of dTTP synthesis.</text>
</comment>
<dbReference type="NCBIfam" id="TIGR00041">
    <property type="entry name" value="DTMP_kinase"/>
    <property type="match status" value="1"/>
</dbReference>
<keyword evidence="13" id="KW-1185">Reference proteome</keyword>
<dbReference type="RefSeq" id="WP_273585173.1">
    <property type="nucleotide sequence ID" value="NZ_JANHJP010000003.1"/>
</dbReference>
<dbReference type="PANTHER" id="PTHR10344:SF4">
    <property type="entry name" value="UMP-CMP KINASE 2, MITOCHONDRIAL"/>
    <property type="match status" value="1"/>
</dbReference>
<keyword evidence="6 10" id="KW-0547">Nucleotide-binding</keyword>
<keyword evidence="8 10" id="KW-0067">ATP-binding</keyword>
<comment type="similarity">
    <text evidence="1 10">Belongs to the thymidylate kinase family.</text>
</comment>